<dbReference type="FunFam" id="3.20.20.100:FF:000013">
    <property type="entry name" value="NADPH-dependent codeinone reductase 1-1"/>
    <property type="match status" value="1"/>
</dbReference>
<gene>
    <name evidence="5" type="ORF">MUK42_13856</name>
</gene>
<feature type="region of interest" description="Disordered" evidence="3">
    <location>
        <begin position="1"/>
        <end position="58"/>
    </location>
</feature>
<dbReference type="PANTHER" id="PTHR11732">
    <property type="entry name" value="ALDO/KETO REDUCTASE"/>
    <property type="match status" value="1"/>
</dbReference>
<dbReference type="PROSITE" id="PS00063">
    <property type="entry name" value="ALDOKETO_REDUCTASE_3"/>
    <property type="match status" value="1"/>
</dbReference>
<dbReference type="EMBL" id="CP097511">
    <property type="protein sequence ID" value="URE48146.1"/>
    <property type="molecule type" value="Genomic_DNA"/>
</dbReference>
<dbReference type="Pfam" id="PF00248">
    <property type="entry name" value="Aldo_ket_red"/>
    <property type="match status" value="1"/>
</dbReference>
<evidence type="ECO:0000256" key="3">
    <source>
        <dbReference type="SAM" id="MobiDB-lite"/>
    </source>
</evidence>
<name>A0A9E7IAD1_9LILI</name>
<dbReference type="GO" id="GO:0016491">
    <property type="term" value="F:oxidoreductase activity"/>
    <property type="evidence" value="ECO:0007669"/>
    <property type="project" value="InterPro"/>
</dbReference>
<keyword evidence="2" id="KW-0521">NADP</keyword>
<accession>A0A9E7IAD1</accession>
<keyword evidence="6" id="KW-1185">Reference proteome</keyword>
<evidence type="ECO:0000256" key="2">
    <source>
        <dbReference type="ARBA" id="ARBA00022857"/>
    </source>
</evidence>
<feature type="compositionally biased region" description="Acidic residues" evidence="3">
    <location>
        <begin position="41"/>
        <end position="52"/>
    </location>
</feature>
<dbReference type="Proteomes" id="UP001055439">
    <property type="component" value="Chromosome 9"/>
</dbReference>
<dbReference type="InterPro" id="IPR020471">
    <property type="entry name" value="AKR"/>
</dbReference>
<organism evidence="5 6">
    <name type="scientific">Musa troglodytarum</name>
    <name type="common">fe'i banana</name>
    <dbReference type="NCBI Taxonomy" id="320322"/>
    <lineage>
        <taxon>Eukaryota</taxon>
        <taxon>Viridiplantae</taxon>
        <taxon>Streptophyta</taxon>
        <taxon>Embryophyta</taxon>
        <taxon>Tracheophyta</taxon>
        <taxon>Spermatophyta</taxon>
        <taxon>Magnoliopsida</taxon>
        <taxon>Liliopsida</taxon>
        <taxon>Zingiberales</taxon>
        <taxon>Musaceae</taxon>
        <taxon>Musa</taxon>
    </lineage>
</organism>
<feature type="compositionally biased region" description="Basic and acidic residues" evidence="3">
    <location>
        <begin position="23"/>
        <end position="40"/>
    </location>
</feature>
<dbReference type="OrthoDB" id="416253at2759"/>
<dbReference type="PROSITE" id="PS00798">
    <property type="entry name" value="ALDOKETO_REDUCTASE_1"/>
    <property type="match status" value="1"/>
</dbReference>
<reference evidence="5" key="1">
    <citation type="submission" date="2022-05" db="EMBL/GenBank/DDBJ databases">
        <title>The Musa troglodytarum L. genome provides insights into the mechanism of non-climacteric behaviour and enrichment of carotenoids.</title>
        <authorList>
            <person name="Wang J."/>
        </authorList>
    </citation>
    <scope>NUCLEOTIDE SEQUENCE</scope>
    <source>
        <tissue evidence="5">Leaf</tissue>
    </source>
</reference>
<evidence type="ECO:0000313" key="5">
    <source>
        <dbReference type="EMBL" id="URE48146.1"/>
    </source>
</evidence>
<evidence type="ECO:0000313" key="6">
    <source>
        <dbReference type="Proteomes" id="UP001055439"/>
    </source>
</evidence>
<dbReference type="InterPro" id="IPR036812">
    <property type="entry name" value="NAD(P)_OxRdtase_dom_sf"/>
</dbReference>
<sequence>MQQTRVVHADVYKKDSPGGPRFHLREGLRAKGRRPDRVKGEEEEEEEEEEEMAQALHDAPSAQGDLRYFKLVSGHSIPSVGLGTWKSASSEASHSVYTAITEAGYRHVDTAPLYGIQEEVGRGLQAALQAGIPRNDLFITSKLWCTDLSPDRVQNALQQTLKELQLDYLDLYLIHWPFHLKEGATRPPRASDMLDFDMEGVWREMEKQVKDGLVRDIGVSNFTLKKLNKLLKCAQIMPSVCQMEMHPGWRNDKILEACKNNGIHVTAYSPLGSSRSDRNLIHDPTVVTVSKKLNKTPGQVLLKWALQRGTSVIPKSTNADRIKGNIQVFGWAIPKGDFEALNGMSDQRRAVDGEEIFVNKSEGPYKSVAELWDDEA</sequence>
<feature type="compositionally biased region" description="Basic and acidic residues" evidence="3">
    <location>
        <begin position="7"/>
        <end position="16"/>
    </location>
</feature>
<dbReference type="AlphaFoldDB" id="A0A9E7IAD1"/>
<evidence type="ECO:0000259" key="4">
    <source>
        <dbReference type="Pfam" id="PF00248"/>
    </source>
</evidence>
<dbReference type="SUPFAM" id="SSF51430">
    <property type="entry name" value="NAD(P)-linked oxidoreductase"/>
    <property type="match status" value="1"/>
</dbReference>
<protein>
    <submittedName>
        <fullName evidence="5">Aldo/keto reductase family</fullName>
    </submittedName>
</protein>
<dbReference type="InterPro" id="IPR023210">
    <property type="entry name" value="NADP_OxRdtase_dom"/>
</dbReference>
<dbReference type="InterPro" id="IPR018170">
    <property type="entry name" value="Aldo/ket_reductase_CS"/>
</dbReference>
<feature type="domain" description="NADP-dependent oxidoreductase" evidence="4">
    <location>
        <begin position="80"/>
        <end position="343"/>
    </location>
</feature>
<dbReference type="Gene3D" id="3.20.20.100">
    <property type="entry name" value="NADP-dependent oxidoreductase domain"/>
    <property type="match status" value="1"/>
</dbReference>
<dbReference type="PROSITE" id="PS00062">
    <property type="entry name" value="ALDOKETO_REDUCTASE_2"/>
    <property type="match status" value="1"/>
</dbReference>
<proteinExistence type="inferred from homology"/>
<dbReference type="PRINTS" id="PR00069">
    <property type="entry name" value="ALDKETRDTASE"/>
</dbReference>
<comment type="similarity">
    <text evidence="1">Belongs to the aldo/keto reductase family.</text>
</comment>
<evidence type="ECO:0000256" key="1">
    <source>
        <dbReference type="ARBA" id="ARBA00007905"/>
    </source>
</evidence>